<comment type="subcellular location">
    <subcellularLocation>
        <location evidence="1">Cell junction</location>
        <location evidence="1">Gap junction</location>
    </subcellularLocation>
    <subcellularLocation>
        <location evidence="2 12">Cell membrane</location>
        <topology evidence="2 12">Multi-pass membrane protein</topology>
    </subcellularLocation>
</comment>
<feature type="compositionally biased region" description="Low complexity" evidence="13">
    <location>
        <begin position="176"/>
        <end position="204"/>
    </location>
</feature>
<organism evidence="14">
    <name type="scientific">Dermatophagoides farinae</name>
    <name type="common">American house dust mite</name>
    <dbReference type="NCBI Taxonomy" id="6954"/>
    <lineage>
        <taxon>Eukaryota</taxon>
        <taxon>Metazoa</taxon>
        <taxon>Ecdysozoa</taxon>
        <taxon>Arthropoda</taxon>
        <taxon>Chelicerata</taxon>
        <taxon>Arachnida</taxon>
        <taxon>Acari</taxon>
        <taxon>Acariformes</taxon>
        <taxon>Sarcoptiformes</taxon>
        <taxon>Astigmata</taxon>
        <taxon>Psoroptidia</taxon>
        <taxon>Analgoidea</taxon>
        <taxon>Pyroglyphidae</taxon>
        <taxon>Dermatophagoidinae</taxon>
        <taxon>Dermatophagoides</taxon>
    </lineage>
</organism>
<feature type="region of interest" description="Disordered" evidence="13">
    <location>
        <begin position="58"/>
        <end position="86"/>
    </location>
</feature>
<keyword evidence="6" id="KW-0303">Gap junction</keyword>
<feature type="transmembrane region" description="Helical" evidence="12">
    <location>
        <begin position="508"/>
        <end position="530"/>
    </location>
</feature>
<evidence type="ECO:0000256" key="13">
    <source>
        <dbReference type="SAM" id="MobiDB-lite"/>
    </source>
</evidence>
<comment type="similarity">
    <text evidence="12">Belongs to the pannexin family.</text>
</comment>
<dbReference type="GO" id="GO:0005886">
    <property type="term" value="C:plasma membrane"/>
    <property type="evidence" value="ECO:0007669"/>
    <property type="project" value="UniProtKB-SubCell"/>
</dbReference>
<evidence type="ECO:0000313" key="14">
    <source>
        <dbReference type="EMBL" id="KAH7638321.1"/>
    </source>
</evidence>
<evidence type="ECO:0000256" key="3">
    <source>
        <dbReference type="ARBA" id="ARBA00022448"/>
    </source>
</evidence>
<dbReference type="EMBL" id="SDOV01000008">
    <property type="protein sequence ID" value="KAH7638321.1"/>
    <property type="molecule type" value="Genomic_DNA"/>
</dbReference>
<dbReference type="GO" id="GO:0005243">
    <property type="term" value="F:gap junction channel activity"/>
    <property type="evidence" value="ECO:0007669"/>
    <property type="project" value="TreeGrafter"/>
</dbReference>
<keyword evidence="8 12" id="KW-1133">Transmembrane helix</keyword>
<evidence type="ECO:0000256" key="11">
    <source>
        <dbReference type="ARBA" id="ARBA00023303"/>
    </source>
</evidence>
<keyword evidence="9 12" id="KW-0406">Ion transport</keyword>
<keyword evidence="5 12" id="KW-0812">Transmembrane</keyword>
<dbReference type="InterPro" id="IPR000990">
    <property type="entry name" value="Innexin"/>
</dbReference>
<dbReference type="Pfam" id="PF00876">
    <property type="entry name" value="Innexin"/>
    <property type="match status" value="1"/>
</dbReference>
<evidence type="ECO:0000256" key="9">
    <source>
        <dbReference type="ARBA" id="ARBA00023065"/>
    </source>
</evidence>
<dbReference type="AlphaFoldDB" id="A0A9D4NSU4"/>
<evidence type="ECO:0000256" key="2">
    <source>
        <dbReference type="ARBA" id="ARBA00004651"/>
    </source>
</evidence>
<dbReference type="GO" id="GO:0005921">
    <property type="term" value="C:gap junction"/>
    <property type="evidence" value="ECO:0007669"/>
    <property type="project" value="UniProtKB-SubCell"/>
</dbReference>
<protein>
    <recommendedName>
        <fullName evidence="12">Innexin</fullName>
    </recommendedName>
</protein>
<name>A0A9D4NSU4_DERFA</name>
<dbReference type="Proteomes" id="UP000828236">
    <property type="component" value="Unassembled WGS sequence"/>
</dbReference>
<dbReference type="GO" id="GO:0034220">
    <property type="term" value="P:monoatomic ion transmembrane transport"/>
    <property type="evidence" value="ECO:0007669"/>
    <property type="project" value="UniProtKB-KW"/>
</dbReference>
<feature type="region of interest" description="Disordered" evidence="13">
    <location>
        <begin position="176"/>
        <end position="207"/>
    </location>
</feature>
<evidence type="ECO:0000256" key="8">
    <source>
        <dbReference type="ARBA" id="ARBA00022989"/>
    </source>
</evidence>
<keyword evidence="4" id="KW-1003">Cell membrane</keyword>
<dbReference type="PROSITE" id="PS51013">
    <property type="entry name" value="PANNEXIN"/>
    <property type="match status" value="1"/>
</dbReference>
<evidence type="ECO:0000256" key="10">
    <source>
        <dbReference type="ARBA" id="ARBA00023136"/>
    </source>
</evidence>
<proteinExistence type="inferred from homology"/>
<dbReference type="PANTHER" id="PTHR11893">
    <property type="entry name" value="INNEXIN"/>
    <property type="match status" value="1"/>
</dbReference>
<evidence type="ECO:0000256" key="4">
    <source>
        <dbReference type="ARBA" id="ARBA00022475"/>
    </source>
</evidence>
<reference evidence="14" key="2">
    <citation type="journal article" date="2021" name="World Allergy Organ. J.">
        <title>Chromosome-level assembly of Dermatophagoides farinae genome and transcriptome reveals two novel allergens Der f 37 and Der f 39.</title>
        <authorList>
            <person name="Chen J."/>
            <person name="Cai Z."/>
            <person name="Fan D."/>
            <person name="Hu J."/>
            <person name="Hou Y."/>
            <person name="He Y."/>
            <person name="Zhang Z."/>
            <person name="Zhao Z."/>
            <person name="Gao P."/>
            <person name="Hu W."/>
            <person name="Sun J."/>
            <person name="Li J."/>
            <person name="Ji K."/>
        </authorList>
    </citation>
    <scope>NUCLEOTIDE SEQUENCE</scope>
    <source>
        <strain evidence="14">JKM2019</strain>
    </source>
</reference>
<evidence type="ECO:0000256" key="6">
    <source>
        <dbReference type="ARBA" id="ARBA00022868"/>
    </source>
</evidence>
<dbReference type="PRINTS" id="PR01262">
    <property type="entry name" value="INNEXIN"/>
</dbReference>
<feature type="region of interest" description="Disordered" evidence="13">
    <location>
        <begin position="261"/>
        <end position="290"/>
    </location>
</feature>
<keyword evidence="11 12" id="KW-0407">Ion channel</keyword>
<comment type="caution">
    <text evidence="14">The sequence shown here is derived from an EMBL/GenBank/DDBJ whole genome shotgun (WGS) entry which is preliminary data.</text>
</comment>
<feature type="transmembrane region" description="Helical" evidence="12">
    <location>
        <begin position="696"/>
        <end position="716"/>
    </location>
</feature>
<sequence>MKLHSIRTNAIYPGLTETVIKGFDLLSSSNSISMMMMMFMKRVADVLFHHRQQQQLSLSIHDSRKKSPEDYFESLPPPPPLFSSSSSTEEIIVILDESERQIDQQISDTGNNNQQQNGKGPSGTTTVLTTFQGISSSSSSTSSSCSSSRNSVLVNGSNSALSSVSTQQIRLSSRSTLSLASNPASIASNQSSSSSGSSKSTNSNHTANECGCGGSSLAYHRATTTSTRDHHHHHRSHRSSLTNIGEDQCFSSTSNLLSSQATATTAKNKQRKSKHSTTTTTTTGSGIQQRKQSTLLIDESQQHRQQQQASFPSSIPAAATATVASSLNTNNNHLTNTNTNTNNNTNQHSSTSLLLPVLDLHRGVSAVASSRHEPNTMSFLFRLVQFHDLIGGIHVPVDDGVDKLNRKYTLLVFLFLALPIFTKQYIGDPIECFTPTYFTEPQARYVNSYCWTASTYYLVAAEAEEDDYESFTGQDPPDPRVLPEELDYGGFDVASTGPERLKRVRVGYYQWAPLILLVQGCCFYVPFLVWNSCAHNAGVKLRRLLKKASDIASLPPGCQQREALLAEFVDQFHTLVTGEAGWCTDPSCRLPLSCRCCIGGPSRYLCLLYLLVKSLYVLNVALQFILLGSFMGRGFLRHGLELMRRFIVEGDWWASPRFPLQTLCQVRAAIQGGLRTYTCQCVLPINVFNEKIFSVVWFYLAFLMPLNVASLLFWLWRTFRCNRLAYVRLCLWRTRLVSMAEVGRLARKISTNYLGWDGVFVLRIIEHNHGSIMATLIVSRLWEFYANQMKMQEDGGGGTGTANGSDAEVGSVASNLIFKFFSQLYVDTDNAIYVLKIIRQRMDKKTTTKKKKP</sequence>
<keyword evidence="3 12" id="KW-0813">Transport</keyword>
<reference evidence="14" key="1">
    <citation type="submission" date="2020-06" db="EMBL/GenBank/DDBJ databases">
        <authorList>
            <person name="Ji K."/>
            <person name="Li J."/>
        </authorList>
    </citation>
    <scope>NUCLEOTIDE SEQUENCE</scope>
    <source>
        <strain evidence="14">JKM2019</strain>
        <tissue evidence="14">Whole body</tissue>
    </source>
</reference>
<dbReference type="PANTHER" id="PTHR11893:SF36">
    <property type="entry name" value="INNEXIN-5"/>
    <property type="match status" value="1"/>
</dbReference>
<accession>A0A9D4NSU4</accession>
<comment type="caution">
    <text evidence="12">Lacks conserved residue(s) required for the propagation of feature annotation.</text>
</comment>
<evidence type="ECO:0000256" key="7">
    <source>
        <dbReference type="ARBA" id="ARBA00022949"/>
    </source>
</evidence>
<keyword evidence="7" id="KW-0965">Cell junction</keyword>
<comment type="function">
    <text evidence="12">Structural component of the gap junctions.</text>
</comment>
<feature type="transmembrane region" description="Helical" evidence="12">
    <location>
        <begin position="615"/>
        <end position="636"/>
    </location>
</feature>
<evidence type="ECO:0000256" key="12">
    <source>
        <dbReference type="RuleBase" id="RU010713"/>
    </source>
</evidence>
<keyword evidence="10 12" id="KW-0472">Membrane</keyword>
<gene>
    <name evidence="12" type="primary">inx</name>
    <name evidence="14" type="ORF">HUG17_9427</name>
</gene>
<evidence type="ECO:0000256" key="1">
    <source>
        <dbReference type="ARBA" id="ARBA00004610"/>
    </source>
</evidence>
<feature type="region of interest" description="Disordered" evidence="13">
    <location>
        <begin position="328"/>
        <end position="350"/>
    </location>
</feature>
<evidence type="ECO:0000256" key="5">
    <source>
        <dbReference type="ARBA" id="ARBA00022692"/>
    </source>
</evidence>